<dbReference type="EMBL" id="VSSQ01034563">
    <property type="protein sequence ID" value="MPM86558.1"/>
    <property type="molecule type" value="Genomic_DNA"/>
</dbReference>
<reference evidence="1" key="1">
    <citation type="submission" date="2019-08" db="EMBL/GenBank/DDBJ databases">
        <authorList>
            <person name="Kucharzyk K."/>
            <person name="Murdoch R.W."/>
            <person name="Higgins S."/>
            <person name="Loffler F."/>
        </authorList>
    </citation>
    <scope>NUCLEOTIDE SEQUENCE</scope>
</reference>
<name>A0A645DC18_9ZZZZ</name>
<evidence type="ECO:0000313" key="1">
    <source>
        <dbReference type="EMBL" id="MPM86558.1"/>
    </source>
</evidence>
<accession>A0A645DC18</accession>
<comment type="caution">
    <text evidence="1">The sequence shown here is derived from an EMBL/GenBank/DDBJ whole genome shotgun (WGS) entry which is preliminary data.</text>
</comment>
<organism evidence="1">
    <name type="scientific">bioreactor metagenome</name>
    <dbReference type="NCBI Taxonomy" id="1076179"/>
    <lineage>
        <taxon>unclassified sequences</taxon>
        <taxon>metagenomes</taxon>
        <taxon>ecological metagenomes</taxon>
    </lineage>
</organism>
<dbReference type="AlphaFoldDB" id="A0A645DC18"/>
<sequence>MEQNPNMLAEMLAGLLESEPAYIIGRQFIQRLAAETGAGEEQAAQALLYAAPGGREVLCACAAQDLVRLQEAGRVADVEGYLADKAFAKPLLEMPAAAALRLYDTEKAAGEDVQRERDIGARDLLEKLMARRSLPSPIRGGVPAESRQDYANMSSTEFAAIKKRLALAAAQGKHPAL</sequence>
<gene>
    <name evidence="1" type="ORF">SDC9_133647</name>
</gene>
<proteinExistence type="predicted"/>
<protein>
    <submittedName>
        <fullName evidence="1">Uncharacterized protein</fullName>
    </submittedName>
</protein>